<dbReference type="RefSeq" id="WP_212820347.1">
    <property type="nucleotide sequence ID" value="NZ_AP023359.1"/>
</dbReference>
<protein>
    <recommendedName>
        <fullName evidence="3">Methyltransferase</fullName>
    </recommendedName>
</protein>
<dbReference type="KEGG" id="pry:Prubr_74770"/>
<accession>A0A810NAL7</accession>
<dbReference type="SUPFAM" id="SSF53335">
    <property type="entry name" value="S-adenosyl-L-methionine-dependent methyltransferases"/>
    <property type="match status" value="1"/>
</dbReference>
<organism evidence="1 2">
    <name type="scientific">Polymorphospora rubra</name>
    <dbReference type="NCBI Taxonomy" id="338584"/>
    <lineage>
        <taxon>Bacteria</taxon>
        <taxon>Bacillati</taxon>
        <taxon>Actinomycetota</taxon>
        <taxon>Actinomycetes</taxon>
        <taxon>Micromonosporales</taxon>
        <taxon>Micromonosporaceae</taxon>
        <taxon>Polymorphospora</taxon>
    </lineage>
</organism>
<name>A0A810NAL7_9ACTN</name>
<keyword evidence="2" id="KW-1185">Reference proteome</keyword>
<sequence>MTMQYALDNARATASPMLDCLSEILDEETTGLLGGLPLVPTGRYWVPAAGNGSVARWLARTLGPTAEVVASDIDPRHIPPVDGLRIVQRDDVADGPLPGGWDGIPLRLFAAHTSARRDLVHQHAGVLRPGGVLVDQEWGLWSGFVQHSPYADAHDVYQHYQEALRAVFDARGNDATWSVKAAETFEAAGLVDVRTTVSARSWPGGSPGCRLVTVVAAELRDQLIAHGADPVLLDRLPEIMHDPETVVIGNATWTTVGFAPA</sequence>
<proteinExistence type="predicted"/>
<dbReference type="EMBL" id="AP023359">
    <property type="protein sequence ID" value="BCJ70456.1"/>
    <property type="molecule type" value="Genomic_DNA"/>
</dbReference>
<reference evidence="1" key="1">
    <citation type="submission" date="2020-08" db="EMBL/GenBank/DDBJ databases">
        <title>Whole genome shotgun sequence of Polymorphospora rubra NBRC 101157.</title>
        <authorList>
            <person name="Komaki H."/>
            <person name="Tamura T."/>
        </authorList>
    </citation>
    <scope>NUCLEOTIDE SEQUENCE</scope>
    <source>
        <strain evidence="1">NBRC 101157</strain>
    </source>
</reference>
<evidence type="ECO:0000313" key="2">
    <source>
        <dbReference type="Proteomes" id="UP000680866"/>
    </source>
</evidence>
<dbReference type="Gene3D" id="3.40.50.150">
    <property type="entry name" value="Vaccinia Virus protein VP39"/>
    <property type="match status" value="1"/>
</dbReference>
<gene>
    <name evidence="1" type="ORF">Prubr_74770</name>
</gene>
<dbReference type="InterPro" id="IPR029063">
    <property type="entry name" value="SAM-dependent_MTases_sf"/>
</dbReference>
<dbReference type="Proteomes" id="UP000680866">
    <property type="component" value="Chromosome"/>
</dbReference>
<dbReference type="AlphaFoldDB" id="A0A810NAL7"/>
<evidence type="ECO:0000313" key="1">
    <source>
        <dbReference type="EMBL" id="BCJ70456.1"/>
    </source>
</evidence>
<evidence type="ECO:0008006" key="3">
    <source>
        <dbReference type="Google" id="ProtNLM"/>
    </source>
</evidence>